<feature type="region of interest" description="Disordered" evidence="2">
    <location>
        <begin position="1"/>
        <end position="56"/>
    </location>
</feature>
<dbReference type="InterPro" id="IPR036629">
    <property type="entry name" value="YjbJ_sf"/>
</dbReference>
<dbReference type="OrthoDB" id="2143260at2"/>
<evidence type="ECO:0000256" key="2">
    <source>
        <dbReference type="SAM" id="MobiDB-lite"/>
    </source>
</evidence>
<keyword evidence="5" id="KW-1185">Reference proteome</keyword>
<feature type="compositionally biased region" description="Basic and acidic residues" evidence="2">
    <location>
        <begin position="46"/>
        <end position="56"/>
    </location>
</feature>
<dbReference type="InterPro" id="IPR008462">
    <property type="entry name" value="CsbD"/>
</dbReference>
<dbReference type="SUPFAM" id="SSF69047">
    <property type="entry name" value="Hypothetical protein YjbJ"/>
    <property type="match status" value="1"/>
</dbReference>
<dbReference type="AlphaFoldDB" id="A0A4Y3KI16"/>
<comment type="similarity">
    <text evidence="1">Belongs to the UPF0337 (CsbD) family.</text>
</comment>
<proteinExistence type="inferred from homology"/>
<dbReference type="Proteomes" id="UP000320461">
    <property type="component" value="Unassembled WGS sequence"/>
</dbReference>
<evidence type="ECO:0000313" key="5">
    <source>
        <dbReference type="Proteomes" id="UP000320461"/>
    </source>
</evidence>
<evidence type="ECO:0000313" key="4">
    <source>
        <dbReference type="EMBL" id="GEA84049.1"/>
    </source>
</evidence>
<dbReference type="Pfam" id="PF05532">
    <property type="entry name" value="CsbD"/>
    <property type="match status" value="1"/>
</dbReference>
<feature type="compositionally biased region" description="Basic and acidic residues" evidence="2">
    <location>
        <begin position="1"/>
        <end position="37"/>
    </location>
</feature>
<reference evidence="4 5" key="1">
    <citation type="submission" date="2019-06" db="EMBL/GenBank/DDBJ databases">
        <title>Whole genome shotgun sequence of Cellulomonas gelida NBRC 3748.</title>
        <authorList>
            <person name="Hosoyama A."/>
            <person name="Uohara A."/>
            <person name="Ohji S."/>
            <person name="Ichikawa N."/>
        </authorList>
    </citation>
    <scope>NUCLEOTIDE SEQUENCE [LARGE SCALE GENOMIC DNA]</scope>
    <source>
        <strain evidence="4 5">NBRC 3748</strain>
    </source>
</reference>
<accession>A0A4Y3KI16</accession>
<comment type="caution">
    <text evidence="4">The sequence shown here is derived from an EMBL/GenBank/DDBJ whole genome shotgun (WGS) entry which is preliminary data.</text>
</comment>
<protein>
    <recommendedName>
        <fullName evidence="3">CsbD-like domain-containing protein</fullName>
    </recommendedName>
</protein>
<dbReference type="EMBL" id="BJLQ01000010">
    <property type="protein sequence ID" value="GEA84049.1"/>
    <property type="molecule type" value="Genomic_DNA"/>
</dbReference>
<evidence type="ECO:0000256" key="1">
    <source>
        <dbReference type="ARBA" id="ARBA00009129"/>
    </source>
</evidence>
<sequence length="56" mass="5956">MGIDDKLEHKGEEVKGKVEEAAGKVTGDRDLEAEGKGDQAAAKLKQAGDDVKDAFR</sequence>
<gene>
    <name evidence="4" type="ORF">CGE01nite_13000</name>
</gene>
<dbReference type="RefSeq" id="WP_048342054.1">
    <property type="nucleotide sequence ID" value="NZ_BJLQ01000010.1"/>
</dbReference>
<dbReference type="Gene3D" id="1.10.1470.10">
    <property type="entry name" value="YjbJ"/>
    <property type="match status" value="1"/>
</dbReference>
<feature type="domain" description="CsbD-like" evidence="3">
    <location>
        <begin position="5"/>
        <end position="56"/>
    </location>
</feature>
<name>A0A4Y3KI16_9CELL</name>
<evidence type="ECO:0000259" key="3">
    <source>
        <dbReference type="Pfam" id="PF05532"/>
    </source>
</evidence>
<organism evidence="4 5">
    <name type="scientific">Cellulomonas gelida</name>
    <dbReference type="NCBI Taxonomy" id="1712"/>
    <lineage>
        <taxon>Bacteria</taxon>
        <taxon>Bacillati</taxon>
        <taxon>Actinomycetota</taxon>
        <taxon>Actinomycetes</taxon>
        <taxon>Micrococcales</taxon>
        <taxon>Cellulomonadaceae</taxon>
        <taxon>Cellulomonas</taxon>
    </lineage>
</organism>